<dbReference type="GO" id="GO:0006508">
    <property type="term" value="P:proteolysis"/>
    <property type="evidence" value="ECO:0007669"/>
    <property type="project" value="UniProtKB-KW"/>
</dbReference>
<evidence type="ECO:0000313" key="7">
    <source>
        <dbReference type="Proteomes" id="UP000289734"/>
    </source>
</evidence>
<dbReference type="InterPro" id="IPR024079">
    <property type="entry name" value="MetalloPept_cat_dom_sf"/>
</dbReference>
<dbReference type="Gene3D" id="3.40.390.10">
    <property type="entry name" value="Collagenase (Catalytic Domain)"/>
    <property type="match status" value="1"/>
</dbReference>
<dbReference type="Pfam" id="PF18962">
    <property type="entry name" value="Por_Secre_tail"/>
    <property type="match status" value="1"/>
</dbReference>
<dbReference type="GO" id="GO:0008237">
    <property type="term" value="F:metallopeptidase activity"/>
    <property type="evidence" value="ECO:0007669"/>
    <property type="project" value="InterPro"/>
</dbReference>
<dbReference type="InterPro" id="IPR008979">
    <property type="entry name" value="Galactose-bd-like_sf"/>
</dbReference>
<keyword evidence="2 4" id="KW-0732">Signal</keyword>
<gene>
    <name evidence="6" type="ORF">EQG68_00175</name>
</gene>
<feature type="signal peptide" evidence="4">
    <location>
        <begin position="1"/>
        <end position="20"/>
    </location>
</feature>
<dbReference type="SUPFAM" id="SSF55486">
    <property type="entry name" value="Metalloproteases ('zincins'), catalytic domain"/>
    <property type="match status" value="1"/>
</dbReference>
<protein>
    <submittedName>
        <fullName evidence="6">T9SS type A sorting domain-containing protein</fullName>
    </submittedName>
</protein>
<feature type="chain" id="PRO_5020223540" evidence="4">
    <location>
        <begin position="21"/>
        <end position="882"/>
    </location>
</feature>
<sequence>MKKIVLLTLFTVFTVVNMSAQKNNFWTPVNDNVSAVAKTAQRESFPSNFSLYRLNMESFKTNLISAPDRFSTTAGVIITVPNAAGELERFEMFESSNFESELQAQFPEIRSYVGIGLDDPKAQLRMSIDPKGVQAMVLRSGKKTEFMEPYAENGLIYAFYVSSRQKGKMPFTCTTVDHNVSNRLADELDNQEVLASNGVLKTFRLALSCTGEYGAYHGGTVAGALAAMNATMTRVNGVFEKDLAVRLNIIANNSLVVYTNAATDPYSPASGINNWNSQLQSTLTNVIGEANYDIGHLFGATGGGGNAGCIGCVCVNGQKGSGITSPADGVPAGDFFDIDYVAHELGHQLGANHTFSENIEGTGVNVEPGSGSTIMAYAGIMNNNVQSNSDDYFTYRSILQIQNNLVNKACAVNTTLNNPALTITSGGNWTIPNGTAFILTGTNPTNNPGATFTWEQNNSATGAVTGDNSICYPTKPAGPNFRSLPPSDTPVRYMPAFSSVLNNNLTTTWESVLTIGRTMAFTLTARDNVANGGQTSTASANITVSATVGPFEVTSQDVAGISWNQGTSETITWAVNNTTSLAGSSNVDILLSTDGGQTFSTVLAENVLNDGSESITVPNIAAPFCRIMIKPTGNIYYALNKQTFAIGYTITSTCNTYTYSTPFPIPDNGTTFTTATLNIPDDVTISDVNIGVNLNHTYLADLLIAVLGPGNNQVNLFERQCGSNDNLNVVFDDNGTLITCASPTAGTYQPAQPLSVFNGLQSAGNWVFGINDNFADDTGIVNSFFIEVCSQEVTLTTPDFGFDDFVIYPNPSKGNFTIQFNNSFDQVNVSIHDMRGRLVYDNQFNSGDSFNQNIQLNDAQTGVYLLSVTDGNRKEVKRIIIE</sequence>
<keyword evidence="1" id="KW-0645">Protease</keyword>
<dbReference type="SUPFAM" id="SSF49785">
    <property type="entry name" value="Galactose-binding domain-like"/>
    <property type="match status" value="1"/>
</dbReference>
<dbReference type="OrthoDB" id="9792152at2"/>
<dbReference type="Pfam" id="PF01483">
    <property type="entry name" value="P_proprotein"/>
    <property type="match status" value="1"/>
</dbReference>
<dbReference type="EMBL" id="SBKQ01000001">
    <property type="protein sequence ID" value="RXR35345.1"/>
    <property type="molecule type" value="Genomic_DNA"/>
</dbReference>
<dbReference type="PROSITE" id="PS51829">
    <property type="entry name" value="P_HOMO_B"/>
    <property type="match status" value="1"/>
</dbReference>
<dbReference type="RefSeq" id="WP_129462770.1">
    <property type="nucleotide sequence ID" value="NZ_SBKQ01000001.1"/>
</dbReference>
<keyword evidence="3" id="KW-0378">Hydrolase</keyword>
<dbReference type="Pfam" id="PF13583">
    <property type="entry name" value="Reprolysin_4"/>
    <property type="match status" value="1"/>
</dbReference>
<dbReference type="InterPro" id="IPR026444">
    <property type="entry name" value="Secre_tail"/>
</dbReference>
<evidence type="ECO:0000256" key="2">
    <source>
        <dbReference type="ARBA" id="ARBA00022729"/>
    </source>
</evidence>
<dbReference type="Proteomes" id="UP000289734">
    <property type="component" value="Unassembled WGS sequence"/>
</dbReference>
<organism evidence="6 7">
    <name type="scientific">Flavobacterium piscinae</name>
    <dbReference type="NCBI Taxonomy" id="2506424"/>
    <lineage>
        <taxon>Bacteria</taxon>
        <taxon>Pseudomonadati</taxon>
        <taxon>Bacteroidota</taxon>
        <taxon>Flavobacteriia</taxon>
        <taxon>Flavobacteriales</taxon>
        <taxon>Flavobacteriaceae</taxon>
        <taxon>Flavobacterium</taxon>
    </lineage>
</organism>
<evidence type="ECO:0000313" key="6">
    <source>
        <dbReference type="EMBL" id="RXR35345.1"/>
    </source>
</evidence>
<dbReference type="AlphaFoldDB" id="A0A4Q1KZP9"/>
<evidence type="ECO:0000259" key="5">
    <source>
        <dbReference type="PROSITE" id="PS51829"/>
    </source>
</evidence>
<keyword evidence="7" id="KW-1185">Reference proteome</keyword>
<dbReference type="NCBIfam" id="TIGR04183">
    <property type="entry name" value="Por_Secre_tail"/>
    <property type="match status" value="1"/>
</dbReference>
<evidence type="ECO:0000256" key="3">
    <source>
        <dbReference type="ARBA" id="ARBA00022801"/>
    </source>
</evidence>
<evidence type="ECO:0000256" key="1">
    <source>
        <dbReference type="ARBA" id="ARBA00022670"/>
    </source>
</evidence>
<dbReference type="GO" id="GO:0004252">
    <property type="term" value="F:serine-type endopeptidase activity"/>
    <property type="evidence" value="ECO:0007669"/>
    <property type="project" value="InterPro"/>
</dbReference>
<name>A0A4Q1KZP9_9FLAO</name>
<proteinExistence type="predicted"/>
<dbReference type="Gene3D" id="2.60.120.260">
    <property type="entry name" value="Galactose-binding domain-like"/>
    <property type="match status" value="1"/>
</dbReference>
<evidence type="ECO:0000256" key="4">
    <source>
        <dbReference type="SAM" id="SignalP"/>
    </source>
</evidence>
<comment type="caution">
    <text evidence="6">The sequence shown here is derived from an EMBL/GenBank/DDBJ whole genome shotgun (WGS) entry which is preliminary data.</text>
</comment>
<accession>A0A4Q1KZP9</accession>
<reference evidence="7" key="1">
    <citation type="submission" date="2019-01" db="EMBL/GenBank/DDBJ databases">
        <title>Cytophagaceae bacterium strain CAR-16.</title>
        <authorList>
            <person name="Chen W.-M."/>
        </authorList>
    </citation>
    <scope>NUCLEOTIDE SEQUENCE [LARGE SCALE GENOMIC DNA]</scope>
    <source>
        <strain evidence="7">ICH-30</strain>
    </source>
</reference>
<dbReference type="InterPro" id="IPR002884">
    <property type="entry name" value="P_dom"/>
</dbReference>
<feature type="domain" description="P/Homo B" evidence="5">
    <location>
        <begin position="649"/>
        <end position="799"/>
    </location>
</feature>